<keyword evidence="2" id="KW-0472">Membrane</keyword>
<organism evidence="4 5">
    <name type="scientific">Mycena metata</name>
    <dbReference type="NCBI Taxonomy" id="1033252"/>
    <lineage>
        <taxon>Eukaryota</taxon>
        <taxon>Fungi</taxon>
        <taxon>Dikarya</taxon>
        <taxon>Basidiomycota</taxon>
        <taxon>Agaricomycotina</taxon>
        <taxon>Agaricomycetes</taxon>
        <taxon>Agaricomycetidae</taxon>
        <taxon>Agaricales</taxon>
        <taxon>Marasmiineae</taxon>
        <taxon>Mycenaceae</taxon>
        <taxon>Mycena</taxon>
    </lineage>
</organism>
<sequence length="331" mass="36343">MGATDIEFGCTLLGTWFSSLFTGVAFSQAYHYFHQSPNDGRLRKGLVAILIILCCAAWIGEYAEIYFPTVAHWGQSHFLSRERITPFYTISSATAGVIVNAYLIYRFYDVSKNIILALLLGLLNLFSFVMAFLPLFMYAGVGQTRTLEDDQNVVPLTIVWTVACAICDVAIAISLVWTLRGMKTTFKDTDRLLSRVTVISVRNGCATGLVSTGAMISTIISPYSTIAEIFLYMLAPLYLMSLLSNLNLDGSGKSGSQTWYSSRKNTLAGNANIVIDGIHVQHTTLTIGDRPASEIEMAARKGQDDGSVQQKQEPSVNGFRSQQIHFGSNPV</sequence>
<evidence type="ECO:0000313" key="4">
    <source>
        <dbReference type="EMBL" id="KAJ7739374.1"/>
    </source>
</evidence>
<evidence type="ECO:0000256" key="2">
    <source>
        <dbReference type="SAM" id="Phobius"/>
    </source>
</evidence>
<keyword evidence="5" id="KW-1185">Reference proteome</keyword>
<comment type="caution">
    <text evidence="4">The sequence shown here is derived from an EMBL/GenBank/DDBJ whole genome shotgun (WGS) entry which is preliminary data.</text>
</comment>
<dbReference type="Proteomes" id="UP001215598">
    <property type="component" value="Unassembled WGS sequence"/>
</dbReference>
<feature type="transmembrane region" description="Helical" evidence="2">
    <location>
        <begin position="115"/>
        <end position="138"/>
    </location>
</feature>
<gene>
    <name evidence="4" type="ORF">B0H16DRAFT_1568739</name>
</gene>
<dbReference type="InterPro" id="IPR045339">
    <property type="entry name" value="DUF6534"/>
</dbReference>
<feature type="transmembrane region" description="Helical" evidence="2">
    <location>
        <begin position="200"/>
        <end position="223"/>
    </location>
</feature>
<name>A0AAD7MZR0_9AGAR</name>
<accession>A0AAD7MZR0</accession>
<feature type="domain" description="DUF6534" evidence="3">
    <location>
        <begin position="165"/>
        <end position="247"/>
    </location>
</feature>
<feature type="transmembrane region" description="Helical" evidence="2">
    <location>
        <begin position="12"/>
        <end position="33"/>
    </location>
</feature>
<evidence type="ECO:0000256" key="1">
    <source>
        <dbReference type="SAM" id="MobiDB-lite"/>
    </source>
</evidence>
<feature type="compositionally biased region" description="Polar residues" evidence="1">
    <location>
        <begin position="306"/>
        <end position="331"/>
    </location>
</feature>
<dbReference type="PANTHER" id="PTHR40465:SF1">
    <property type="entry name" value="DUF6534 DOMAIN-CONTAINING PROTEIN"/>
    <property type="match status" value="1"/>
</dbReference>
<dbReference type="AlphaFoldDB" id="A0AAD7MZR0"/>
<dbReference type="Pfam" id="PF20152">
    <property type="entry name" value="DUF6534"/>
    <property type="match status" value="1"/>
</dbReference>
<reference evidence="4" key="1">
    <citation type="submission" date="2023-03" db="EMBL/GenBank/DDBJ databases">
        <title>Massive genome expansion in bonnet fungi (Mycena s.s.) driven by repeated elements and novel gene families across ecological guilds.</title>
        <authorList>
            <consortium name="Lawrence Berkeley National Laboratory"/>
            <person name="Harder C.B."/>
            <person name="Miyauchi S."/>
            <person name="Viragh M."/>
            <person name="Kuo A."/>
            <person name="Thoen E."/>
            <person name="Andreopoulos B."/>
            <person name="Lu D."/>
            <person name="Skrede I."/>
            <person name="Drula E."/>
            <person name="Henrissat B."/>
            <person name="Morin E."/>
            <person name="Kohler A."/>
            <person name="Barry K."/>
            <person name="LaButti K."/>
            <person name="Morin E."/>
            <person name="Salamov A."/>
            <person name="Lipzen A."/>
            <person name="Mereny Z."/>
            <person name="Hegedus B."/>
            <person name="Baldrian P."/>
            <person name="Stursova M."/>
            <person name="Weitz H."/>
            <person name="Taylor A."/>
            <person name="Grigoriev I.V."/>
            <person name="Nagy L.G."/>
            <person name="Martin F."/>
            <person name="Kauserud H."/>
        </authorList>
    </citation>
    <scope>NUCLEOTIDE SEQUENCE</scope>
    <source>
        <strain evidence="4">CBHHK182m</strain>
    </source>
</reference>
<protein>
    <recommendedName>
        <fullName evidence="3">DUF6534 domain-containing protein</fullName>
    </recommendedName>
</protein>
<keyword evidence="2" id="KW-1133">Transmembrane helix</keyword>
<evidence type="ECO:0000259" key="3">
    <source>
        <dbReference type="Pfam" id="PF20152"/>
    </source>
</evidence>
<feature type="transmembrane region" description="Helical" evidence="2">
    <location>
        <begin position="229"/>
        <end position="248"/>
    </location>
</feature>
<feature type="transmembrane region" description="Helical" evidence="2">
    <location>
        <begin position="45"/>
        <end position="67"/>
    </location>
</feature>
<feature type="transmembrane region" description="Helical" evidence="2">
    <location>
        <begin position="87"/>
        <end position="108"/>
    </location>
</feature>
<feature type="transmembrane region" description="Helical" evidence="2">
    <location>
        <begin position="158"/>
        <end position="179"/>
    </location>
</feature>
<feature type="region of interest" description="Disordered" evidence="1">
    <location>
        <begin position="299"/>
        <end position="331"/>
    </location>
</feature>
<dbReference type="EMBL" id="JARKIB010000107">
    <property type="protein sequence ID" value="KAJ7739374.1"/>
    <property type="molecule type" value="Genomic_DNA"/>
</dbReference>
<dbReference type="PANTHER" id="PTHR40465">
    <property type="entry name" value="CHROMOSOME 1, WHOLE GENOME SHOTGUN SEQUENCE"/>
    <property type="match status" value="1"/>
</dbReference>
<keyword evidence="2" id="KW-0812">Transmembrane</keyword>
<proteinExistence type="predicted"/>
<evidence type="ECO:0000313" key="5">
    <source>
        <dbReference type="Proteomes" id="UP001215598"/>
    </source>
</evidence>